<protein>
    <submittedName>
        <fullName evidence="8">RNA polymerase sigma factor, sigma-70 family</fullName>
    </submittedName>
</protein>
<dbReference type="InterPro" id="IPR014284">
    <property type="entry name" value="RNA_pol_sigma-70_dom"/>
</dbReference>
<dbReference type="CDD" id="cd06171">
    <property type="entry name" value="Sigma70_r4"/>
    <property type="match status" value="1"/>
</dbReference>
<dbReference type="InterPro" id="IPR036388">
    <property type="entry name" value="WH-like_DNA-bd_sf"/>
</dbReference>
<organism evidence="8">
    <name type="scientific">Longilinea arvoryzae</name>
    <dbReference type="NCBI Taxonomy" id="360412"/>
    <lineage>
        <taxon>Bacteria</taxon>
        <taxon>Bacillati</taxon>
        <taxon>Chloroflexota</taxon>
        <taxon>Anaerolineae</taxon>
        <taxon>Anaerolineales</taxon>
        <taxon>Anaerolineaceae</taxon>
        <taxon>Longilinea</taxon>
    </lineage>
</organism>
<dbReference type="SUPFAM" id="SSF88659">
    <property type="entry name" value="Sigma3 and sigma4 domains of RNA polymerase sigma factors"/>
    <property type="match status" value="1"/>
</dbReference>
<reference evidence="8" key="1">
    <citation type="submission" date="2015-07" db="EMBL/GenBank/DDBJ databases">
        <title>Draft Genome Sequences of Anaerolinea thermolimosa IMO-1, Bellilinea caldifistulae GOMI-1, Leptolinea tardivitalis YMTK-2, Levilinea saccharolytica KIBI-1,Longilinea arvoryzae KOME-1, Previously Described as Members of the Anaerolineaceae (Chloroflexi).</title>
        <authorList>
            <person name="Sekiguchi Y."/>
            <person name="Ohashi A."/>
            <person name="Matsuura N."/>
            <person name="Tourlousse M.D."/>
        </authorList>
    </citation>
    <scope>NUCLEOTIDE SEQUENCE [LARGE SCALE GENOMIC DNA]</scope>
    <source>
        <strain evidence="8">KOME-1</strain>
    </source>
</reference>
<keyword evidence="5" id="KW-0804">Transcription</keyword>
<evidence type="ECO:0000256" key="1">
    <source>
        <dbReference type="ARBA" id="ARBA00010641"/>
    </source>
</evidence>
<evidence type="ECO:0000259" key="6">
    <source>
        <dbReference type="Pfam" id="PF04542"/>
    </source>
</evidence>
<dbReference type="InterPro" id="IPR039425">
    <property type="entry name" value="RNA_pol_sigma-70-like"/>
</dbReference>
<dbReference type="GO" id="GO:0016987">
    <property type="term" value="F:sigma factor activity"/>
    <property type="evidence" value="ECO:0007669"/>
    <property type="project" value="UniProtKB-KW"/>
</dbReference>
<evidence type="ECO:0000313" key="9">
    <source>
        <dbReference type="Proteomes" id="UP000055060"/>
    </source>
</evidence>
<feature type="domain" description="RNA polymerase sigma-70 region 2" evidence="6">
    <location>
        <begin position="32"/>
        <end position="101"/>
    </location>
</feature>
<evidence type="ECO:0000256" key="3">
    <source>
        <dbReference type="ARBA" id="ARBA00023082"/>
    </source>
</evidence>
<dbReference type="InterPro" id="IPR013249">
    <property type="entry name" value="RNA_pol_sigma70_r4_t2"/>
</dbReference>
<dbReference type="PANTHER" id="PTHR43133">
    <property type="entry name" value="RNA POLYMERASE ECF-TYPE SIGMA FACTO"/>
    <property type="match status" value="1"/>
</dbReference>
<dbReference type="InterPro" id="IPR007627">
    <property type="entry name" value="RNA_pol_sigma70_r2"/>
</dbReference>
<dbReference type="EMBL" id="DF967972">
    <property type="protein sequence ID" value="GAP13332.1"/>
    <property type="molecule type" value="Genomic_DNA"/>
</dbReference>
<dbReference type="NCBIfam" id="TIGR02937">
    <property type="entry name" value="sigma70-ECF"/>
    <property type="match status" value="1"/>
</dbReference>
<dbReference type="Proteomes" id="UP000055060">
    <property type="component" value="Unassembled WGS sequence"/>
</dbReference>
<keyword evidence="2" id="KW-0805">Transcription regulation</keyword>
<dbReference type="Pfam" id="PF04542">
    <property type="entry name" value="Sigma70_r2"/>
    <property type="match status" value="1"/>
</dbReference>
<dbReference type="AlphaFoldDB" id="A0A0S7BEK4"/>
<dbReference type="GO" id="GO:0006352">
    <property type="term" value="P:DNA-templated transcription initiation"/>
    <property type="evidence" value="ECO:0007669"/>
    <property type="project" value="InterPro"/>
</dbReference>
<sequence>MKDASFFQGLTQWMHGKEQESPLLNPEAFSDLYERDYLSVYRYLYGLHGGPAEDIEDLTAETFMRAWKARRTFRGEPDGSVTGWLLRIARRLVIDGYRRGRARIQTAEDPPDDLPQLGTPPENLVLMGEQTATLWKLLRCLPGKQREMLALRYLLDWRIGQIGEYLGMPENTVSVGIHRALARLQQEWPDGKE</sequence>
<comment type="similarity">
    <text evidence="1">Belongs to the sigma-70 factor family. ECF subfamily.</text>
</comment>
<accession>A0A0S7BEK4</accession>
<keyword evidence="3" id="KW-0731">Sigma factor</keyword>
<evidence type="ECO:0000256" key="4">
    <source>
        <dbReference type="ARBA" id="ARBA00023125"/>
    </source>
</evidence>
<evidence type="ECO:0000256" key="5">
    <source>
        <dbReference type="ARBA" id="ARBA00023163"/>
    </source>
</evidence>
<keyword evidence="4" id="KW-0238">DNA-binding</keyword>
<evidence type="ECO:0000256" key="2">
    <source>
        <dbReference type="ARBA" id="ARBA00023015"/>
    </source>
</evidence>
<dbReference type="STRING" id="360412.LARV_01085"/>
<evidence type="ECO:0000259" key="7">
    <source>
        <dbReference type="Pfam" id="PF08281"/>
    </source>
</evidence>
<dbReference type="InterPro" id="IPR013324">
    <property type="entry name" value="RNA_pol_sigma_r3/r4-like"/>
</dbReference>
<dbReference type="SUPFAM" id="SSF88946">
    <property type="entry name" value="Sigma2 domain of RNA polymerase sigma factors"/>
    <property type="match status" value="1"/>
</dbReference>
<name>A0A0S7BEK4_9CHLR</name>
<dbReference type="GO" id="GO:0003677">
    <property type="term" value="F:DNA binding"/>
    <property type="evidence" value="ECO:0007669"/>
    <property type="project" value="UniProtKB-KW"/>
</dbReference>
<dbReference type="Pfam" id="PF08281">
    <property type="entry name" value="Sigma70_r4_2"/>
    <property type="match status" value="1"/>
</dbReference>
<keyword evidence="9" id="KW-1185">Reference proteome</keyword>
<dbReference type="InterPro" id="IPR013325">
    <property type="entry name" value="RNA_pol_sigma_r2"/>
</dbReference>
<evidence type="ECO:0000313" key="8">
    <source>
        <dbReference type="EMBL" id="GAP13332.1"/>
    </source>
</evidence>
<proteinExistence type="inferred from homology"/>
<feature type="domain" description="RNA polymerase sigma factor 70 region 4 type 2" evidence="7">
    <location>
        <begin position="134"/>
        <end position="184"/>
    </location>
</feature>
<dbReference type="RefSeq" id="WP_075072676.1">
    <property type="nucleotide sequence ID" value="NZ_DF967972.1"/>
</dbReference>
<dbReference type="Gene3D" id="1.10.10.10">
    <property type="entry name" value="Winged helix-like DNA-binding domain superfamily/Winged helix DNA-binding domain"/>
    <property type="match status" value="1"/>
</dbReference>
<dbReference type="PANTHER" id="PTHR43133:SF8">
    <property type="entry name" value="RNA POLYMERASE SIGMA FACTOR HI_1459-RELATED"/>
    <property type="match status" value="1"/>
</dbReference>
<dbReference type="Gene3D" id="1.10.1740.10">
    <property type="match status" value="1"/>
</dbReference>
<gene>
    <name evidence="8" type="ORF">LARV_01085</name>
</gene>